<evidence type="ECO:0000313" key="2">
    <source>
        <dbReference type="EMBL" id="MBC9250109.1"/>
    </source>
</evidence>
<protein>
    <recommendedName>
        <fullName evidence="4">Hydrolase</fullName>
    </recommendedName>
</protein>
<feature type="signal peptide" evidence="1">
    <location>
        <begin position="1"/>
        <end position="21"/>
    </location>
</feature>
<dbReference type="RefSeq" id="WP_187805216.1">
    <property type="nucleotide sequence ID" value="NZ_LZEU01000001.1"/>
</dbReference>
<evidence type="ECO:0000256" key="1">
    <source>
        <dbReference type="SAM" id="SignalP"/>
    </source>
</evidence>
<organism evidence="2 3">
    <name type="scientific">Aquipseudomonas alcaligenes</name>
    <name type="common">Pseudomonas alcaligenes</name>
    <dbReference type="NCBI Taxonomy" id="43263"/>
    <lineage>
        <taxon>Bacteria</taxon>
        <taxon>Pseudomonadati</taxon>
        <taxon>Pseudomonadota</taxon>
        <taxon>Gammaproteobacteria</taxon>
        <taxon>Pseudomonadales</taxon>
        <taxon>Pseudomonadaceae</taxon>
        <taxon>Aquipseudomonas</taxon>
    </lineage>
</organism>
<keyword evidence="1" id="KW-0732">Signal</keyword>
<reference evidence="2 3" key="1">
    <citation type="submission" date="2016-06" db="EMBL/GenBank/DDBJ databases">
        <authorList>
            <person name="Ramos C."/>
            <person name="Pintado A."/>
            <person name="Crespo-Gomez J.I."/>
        </authorList>
    </citation>
    <scope>NUCLEOTIDE SEQUENCE [LARGE SCALE GENOMIC DNA]</scope>
    <source>
        <strain evidence="2 3">AVO110</strain>
    </source>
</reference>
<keyword evidence="3" id="KW-1185">Reference proteome</keyword>
<proteinExistence type="predicted"/>
<accession>A0ABR7RZG4</accession>
<evidence type="ECO:0000313" key="3">
    <source>
        <dbReference type="Proteomes" id="UP000744555"/>
    </source>
</evidence>
<dbReference type="EMBL" id="LZEU01000001">
    <property type="protein sequence ID" value="MBC9250109.1"/>
    <property type="molecule type" value="Genomic_DNA"/>
</dbReference>
<gene>
    <name evidence="2" type="ORF">A9179_07470</name>
</gene>
<sequence>MRKLLLSLPLLLLAASLAGYAWWTAQRDRPHYLSDLRSELVGPPAPAGHHGNLLGIRPQLYPSDYRSPAALRLKLAASLNKARDLGLLGERTVVALPDQIGTWLLLQGEKAEVYAARSLDEANLRLGLSHPWLLLGGHLQGRDLDEALLRDKATQLAQDYQQLFAGLAREYRVTLLAGSLLLPQPSLVDGRIHVGDGPLHEFGLVFDAHGQPLGEPYSAPWPEAASSSHSYQLPLADGSLEVVRSPGSGLYLTPTGSPRGLQLFLRGRLWRLPLSSIEPTPGATSHSGEGAGSQLLNLWLDPA</sequence>
<comment type="caution">
    <text evidence="2">The sequence shown here is derived from an EMBL/GenBank/DDBJ whole genome shotgun (WGS) entry which is preliminary data.</text>
</comment>
<feature type="chain" id="PRO_5047445718" description="Hydrolase" evidence="1">
    <location>
        <begin position="22"/>
        <end position="303"/>
    </location>
</feature>
<dbReference type="Proteomes" id="UP000744555">
    <property type="component" value="Unassembled WGS sequence"/>
</dbReference>
<name>A0ABR7RZG4_AQUAC</name>
<evidence type="ECO:0008006" key="4">
    <source>
        <dbReference type="Google" id="ProtNLM"/>
    </source>
</evidence>